<dbReference type="PANTHER" id="PTHR42760">
    <property type="entry name" value="SHORT-CHAIN DEHYDROGENASES/REDUCTASES FAMILY MEMBER"/>
    <property type="match status" value="1"/>
</dbReference>
<dbReference type="PANTHER" id="PTHR42760:SF133">
    <property type="entry name" value="3-OXOACYL-[ACYL-CARRIER-PROTEIN] REDUCTASE"/>
    <property type="match status" value="1"/>
</dbReference>
<organism evidence="3 4">
    <name type="scientific">Phenylobacterium conjunctum</name>
    <dbReference type="NCBI Taxonomy" id="1298959"/>
    <lineage>
        <taxon>Bacteria</taxon>
        <taxon>Pseudomonadati</taxon>
        <taxon>Pseudomonadota</taxon>
        <taxon>Alphaproteobacteria</taxon>
        <taxon>Caulobacterales</taxon>
        <taxon>Caulobacteraceae</taxon>
        <taxon>Phenylobacterium</taxon>
    </lineage>
</organism>
<dbReference type="Gene3D" id="3.40.50.720">
    <property type="entry name" value="NAD(P)-binding Rossmann-like Domain"/>
    <property type="match status" value="1"/>
</dbReference>
<name>A0ABW3SVS0_9CAUL</name>
<keyword evidence="2 3" id="KW-0560">Oxidoreductase</keyword>
<dbReference type="Pfam" id="PF13561">
    <property type="entry name" value="adh_short_C2"/>
    <property type="match status" value="1"/>
</dbReference>
<accession>A0ABW3SVS0</accession>
<dbReference type="InterPro" id="IPR036291">
    <property type="entry name" value="NAD(P)-bd_dom_sf"/>
</dbReference>
<dbReference type="RefSeq" id="WP_377351946.1">
    <property type="nucleotide sequence ID" value="NZ_JBHTLQ010000001.1"/>
</dbReference>
<reference evidence="4" key="1">
    <citation type="journal article" date="2019" name="Int. J. Syst. Evol. Microbiol.">
        <title>The Global Catalogue of Microorganisms (GCM) 10K type strain sequencing project: providing services to taxonomists for standard genome sequencing and annotation.</title>
        <authorList>
            <consortium name="The Broad Institute Genomics Platform"/>
            <consortium name="The Broad Institute Genome Sequencing Center for Infectious Disease"/>
            <person name="Wu L."/>
            <person name="Ma J."/>
        </authorList>
    </citation>
    <scope>NUCLEOTIDE SEQUENCE [LARGE SCALE GENOMIC DNA]</scope>
    <source>
        <strain evidence="4">CCUG 55074</strain>
    </source>
</reference>
<gene>
    <name evidence="3" type="ORF">ACFQ27_00280</name>
</gene>
<protein>
    <submittedName>
        <fullName evidence="3">SDR family NAD(P)-dependent oxidoreductase</fullName>
        <ecNumber evidence="3">1.1.1.-</ecNumber>
    </submittedName>
</protein>
<proteinExistence type="inferred from homology"/>
<dbReference type="Proteomes" id="UP001597216">
    <property type="component" value="Unassembled WGS sequence"/>
</dbReference>
<dbReference type="SUPFAM" id="SSF51735">
    <property type="entry name" value="NAD(P)-binding Rossmann-fold domains"/>
    <property type="match status" value="1"/>
</dbReference>
<comment type="similarity">
    <text evidence="1">Belongs to the short-chain dehydrogenases/reductases (SDR) family.</text>
</comment>
<evidence type="ECO:0000256" key="2">
    <source>
        <dbReference type="ARBA" id="ARBA00023002"/>
    </source>
</evidence>
<dbReference type="EMBL" id="JBHTLQ010000001">
    <property type="protein sequence ID" value="MFD1188999.1"/>
    <property type="molecule type" value="Genomic_DNA"/>
</dbReference>
<dbReference type="GO" id="GO:0016491">
    <property type="term" value="F:oxidoreductase activity"/>
    <property type="evidence" value="ECO:0007669"/>
    <property type="project" value="UniProtKB-KW"/>
</dbReference>
<sequence>MHVDLTGRTALVTGASSGFGRHFCQLLARSGAEVIAAARRTELLDSLVAEITATGGKARALRLDVADQDQVIAALSGLERLDIAINNAGVASPTKAIDMEAAEWRGVFDVNVNGAFFVAREAARIMRKAQTGGSIINIASITGLRTALAASAYAPSKAAVIHMTKTLAMEWARFGVRVNAITPGYIETDLNREFLQSAHGEQMRLRIPQRRFGEISDLDGPLLLLASDASRYMTGSVLEVDGGHLASPL</sequence>
<evidence type="ECO:0000256" key="1">
    <source>
        <dbReference type="ARBA" id="ARBA00006484"/>
    </source>
</evidence>
<keyword evidence="4" id="KW-1185">Reference proteome</keyword>
<evidence type="ECO:0000313" key="3">
    <source>
        <dbReference type="EMBL" id="MFD1188999.1"/>
    </source>
</evidence>
<dbReference type="EC" id="1.1.1.-" evidence="3"/>
<dbReference type="NCBIfam" id="NF005559">
    <property type="entry name" value="PRK07231.1"/>
    <property type="match status" value="1"/>
</dbReference>
<comment type="caution">
    <text evidence="3">The sequence shown here is derived from an EMBL/GenBank/DDBJ whole genome shotgun (WGS) entry which is preliminary data.</text>
</comment>
<evidence type="ECO:0000313" key="4">
    <source>
        <dbReference type="Proteomes" id="UP001597216"/>
    </source>
</evidence>
<dbReference type="InterPro" id="IPR002347">
    <property type="entry name" value="SDR_fam"/>
</dbReference>
<dbReference type="PRINTS" id="PR00081">
    <property type="entry name" value="GDHRDH"/>
</dbReference>
<dbReference type="PRINTS" id="PR00080">
    <property type="entry name" value="SDRFAMILY"/>
</dbReference>